<dbReference type="InterPro" id="IPR028098">
    <property type="entry name" value="Glyco_trans_4-like_N"/>
</dbReference>
<name>A0A7H9CHN0_9BACT</name>
<dbReference type="Gene3D" id="3.40.50.2000">
    <property type="entry name" value="Glycogen Phosphorylase B"/>
    <property type="match status" value="2"/>
</dbReference>
<evidence type="ECO:0000259" key="1">
    <source>
        <dbReference type="Pfam" id="PF00534"/>
    </source>
</evidence>
<dbReference type="PANTHER" id="PTHR46401:SF8">
    <property type="entry name" value="BLL6006 PROTEIN"/>
    <property type="match status" value="1"/>
</dbReference>
<organism evidence="3 4">
    <name type="scientific">Candidatus Campylobacter infans</name>
    <dbReference type="NCBI Taxonomy" id="2561898"/>
    <lineage>
        <taxon>Bacteria</taxon>
        <taxon>Pseudomonadati</taxon>
        <taxon>Campylobacterota</taxon>
        <taxon>Epsilonproteobacteria</taxon>
        <taxon>Campylobacterales</taxon>
        <taxon>Campylobacteraceae</taxon>
        <taxon>Campylobacter</taxon>
    </lineage>
</organism>
<dbReference type="Proteomes" id="UP000509414">
    <property type="component" value="Chromosome"/>
</dbReference>
<dbReference type="RefSeq" id="WP_179975503.1">
    <property type="nucleotide sequence ID" value="NZ_CP049075.1"/>
</dbReference>
<dbReference type="AlphaFoldDB" id="A0A7H9CHN0"/>
<dbReference type="Pfam" id="PF00534">
    <property type="entry name" value="Glycos_transf_1"/>
    <property type="match status" value="1"/>
</dbReference>
<evidence type="ECO:0000259" key="2">
    <source>
        <dbReference type="Pfam" id="PF13439"/>
    </source>
</evidence>
<accession>A0A7H9CHN0</accession>
<proteinExistence type="predicted"/>
<dbReference type="KEGG" id="cinf:CINF_0321"/>
<evidence type="ECO:0000313" key="4">
    <source>
        <dbReference type="Proteomes" id="UP000509414"/>
    </source>
</evidence>
<dbReference type="Pfam" id="PF13439">
    <property type="entry name" value="Glyco_transf_4"/>
    <property type="match status" value="1"/>
</dbReference>
<keyword evidence="3" id="KW-0808">Transferase</keyword>
<keyword evidence="3" id="KW-0328">Glycosyltransferase</keyword>
<feature type="domain" description="Glycosyl transferase family 1" evidence="1">
    <location>
        <begin position="188"/>
        <end position="349"/>
    </location>
</feature>
<sequence>MKKMALFIYSMGAGGAERVVSNLLAHLAQNFQVHLILMNENIFYEIPKGVKIHYLERSNPYENGILKLLKLPFLALKYKKLCFDLKIDLHFVWMNRPCYIASLARIFGQKARLIINECSTPSVLYQNKGLKNQINKILIKKLYPMADFIYTNSSGAFYDLKDNFLIDANKMKILPNAINYALIKEKMNEKISLNEPFILSVGRLDEGKNHALLINAYARLKRQDKNAPKLVIIGDGELKNILNEQINKLNLQKDVLLIGFRKNPYAYMAKCEIFVFVSRFEGFSNVLIEALACRKCVISSEHKSGAKELLGDNEFGILVPVDDEIATFKAMKMVLNDENLRKNYESKASHRIQEFEAKNIAKGLIDELNAFL</sequence>
<dbReference type="PANTHER" id="PTHR46401">
    <property type="entry name" value="GLYCOSYLTRANSFERASE WBBK-RELATED"/>
    <property type="match status" value="1"/>
</dbReference>
<dbReference type="CDD" id="cd03811">
    <property type="entry name" value="GT4_GT28_WabH-like"/>
    <property type="match status" value="1"/>
</dbReference>
<dbReference type="EMBL" id="CP049075">
    <property type="protein sequence ID" value="QLI04865.1"/>
    <property type="molecule type" value="Genomic_DNA"/>
</dbReference>
<dbReference type="SUPFAM" id="SSF53756">
    <property type="entry name" value="UDP-Glycosyltransferase/glycogen phosphorylase"/>
    <property type="match status" value="1"/>
</dbReference>
<evidence type="ECO:0000313" key="3">
    <source>
        <dbReference type="EMBL" id="QLI04865.1"/>
    </source>
</evidence>
<reference evidence="3 4" key="1">
    <citation type="submission" date="2020-02" db="EMBL/GenBank/DDBJ databases">
        <title>Complete genome sequence of the novel Campylobacter species Candidatus Campylobacter infans.</title>
        <authorList>
            <person name="Duim B."/>
            <person name="Zomer A."/>
            <person name="van der Graaf L."/>
            <person name="Wagenaar J."/>
        </authorList>
    </citation>
    <scope>NUCLEOTIDE SEQUENCE [LARGE SCALE GENOMIC DNA]</scope>
    <source>
        <strain evidence="3 4">19S00001</strain>
    </source>
</reference>
<protein>
    <submittedName>
        <fullName evidence="3">N-acetylgalactosamine-N, N'-diacetylbacillosaminyl-diphospho-undecaprenol 4-alpha-N-acetylgalactosaminyltransferase</fullName>
        <ecNumber evidence="3">2.4.1.291</ecNumber>
    </submittedName>
</protein>
<dbReference type="GO" id="GO:0016757">
    <property type="term" value="F:glycosyltransferase activity"/>
    <property type="evidence" value="ECO:0007669"/>
    <property type="project" value="UniProtKB-KW"/>
</dbReference>
<dbReference type="EC" id="2.4.1.291" evidence="3"/>
<keyword evidence="4" id="KW-1185">Reference proteome</keyword>
<feature type="domain" description="Glycosyltransferase subfamily 4-like N-terminal" evidence="2">
    <location>
        <begin position="14"/>
        <end position="179"/>
    </location>
</feature>
<dbReference type="InterPro" id="IPR001296">
    <property type="entry name" value="Glyco_trans_1"/>
</dbReference>
<gene>
    <name evidence="3" type="primary">pglJ</name>
    <name evidence="3" type="ORF">CINF_0321</name>
</gene>